<gene>
    <name evidence="1" type="ORF">TT172_LOCUS6830</name>
</gene>
<dbReference type="SUPFAM" id="SSF48264">
    <property type="entry name" value="Cytochrome P450"/>
    <property type="match status" value="1"/>
</dbReference>
<dbReference type="GO" id="GO:0020037">
    <property type="term" value="F:heme binding"/>
    <property type="evidence" value="ECO:0007669"/>
    <property type="project" value="InterPro"/>
</dbReference>
<evidence type="ECO:0000313" key="2">
    <source>
        <dbReference type="Proteomes" id="UP000289323"/>
    </source>
</evidence>
<dbReference type="PANTHER" id="PTHR47582:SF1">
    <property type="entry name" value="P450, PUTATIVE (EUROFUNG)-RELATED"/>
    <property type="match status" value="1"/>
</dbReference>
<dbReference type="GO" id="GO:0016705">
    <property type="term" value="F:oxidoreductase activity, acting on paired donors, with incorporation or reduction of molecular oxygen"/>
    <property type="evidence" value="ECO:0007669"/>
    <property type="project" value="InterPro"/>
</dbReference>
<dbReference type="Gene3D" id="1.10.630.10">
    <property type="entry name" value="Cytochrome P450"/>
    <property type="match status" value="1"/>
</dbReference>
<organism evidence="1 2">
    <name type="scientific">Thermothielavioides terrestris</name>
    <dbReference type="NCBI Taxonomy" id="2587410"/>
    <lineage>
        <taxon>Eukaryota</taxon>
        <taxon>Fungi</taxon>
        <taxon>Dikarya</taxon>
        <taxon>Ascomycota</taxon>
        <taxon>Pezizomycotina</taxon>
        <taxon>Sordariomycetes</taxon>
        <taxon>Sordariomycetidae</taxon>
        <taxon>Sordariales</taxon>
        <taxon>Chaetomiaceae</taxon>
        <taxon>Thermothielavioides</taxon>
    </lineage>
</organism>
<dbReference type="InterPro" id="IPR036396">
    <property type="entry name" value="Cyt_P450_sf"/>
</dbReference>
<dbReference type="GO" id="GO:0005506">
    <property type="term" value="F:iron ion binding"/>
    <property type="evidence" value="ECO:0007669"/>
    <property type="project" value="InterPro"/>
</dbReference>
<dbReference type="InterPro" id="IPR053007">
    <property type="entry name" value="CYP450_monoxygenase_sec-met"/>
</dbReference>
<protein>
    <submittedName>
        <fullName evidence="1">81113938-0f9c-4319-852d-3a8b1141a064</fullName>
    </submittedName>
</protein>
<reference evidence="1 2" key="1">
    <citation type="submission" date="2018-04" db="EMBL/GenBank/DDBJ databases">
        <authorList>
            <person name="Huttner S."/>
            <person name="Dainat J."/>
        </authorList>
    </citation>
    <scope>NUCLEOTIDE SEQUENCE [LARGE SCALE GENOMIC DNA]</scope>
</reference>
<proteinExistence type="predicted"/>
<dbReference type="AlphaFoldDB" id="A0A3S4C8X4"/>
<dbReference type="EMBL" id="OUUZ01000013">
    <property type="protein sequence ID" value="SPQ24411.1"/>
    <property type="molecule type" value="Genomic_DNA"/>
</dbReference>
<dbReference type="Proteomes" id="UP000289323">
    <property type="component" value="Unassembled WGS sequence"/>
</dbReference>
<dbReference type="PANTHER" id="PTHR47582">
    <property type="entry name" value="P450, PUTATIVE (EUROFUNG)-RELATED"/>
    <property type="match status" value="1"/>
</dbReference>
<dbReference type="GO" id="GO:0004497">
    <property type="term" value="F:monooxygenase activity"/>
    <property type="evidence" value="ECO:0007669"/>
    <property type="project" value="InterPro"/>
</dbReference>
<name>A0A3S4C8X4_9PEZI</name>
<sequence length="98" mass="11003">MSITWASGFSAAGDPVSRFAAPHGREDVWLDDGKYLIKKGGRAMMPATLQHQSREVWGPDVDEFDHRQFMMKFMMKPGETRPNPVAFRGFGLGIDARC</sequence>
<evidence type="ECO:0000313" key="1">
    <source>
        <dbReference type="EMBL" id="SPQ24411.1"/>
    </source>
</evidence>
<accession>A0A3S4C8X4</accession>